<dbReference type="Proteomes" id="UP000822688">
    <property type="component" value="Chromosome 9"/>
</dbReference>
<proteinExistence type="predicted"/>
<dbReference type="AlphaFoldDB" id="A0A8T0GYX3"/>
<gene>
    <name evidence="1" type="ORF">KC19_9G119200</name>
</gene>
<evidence type="ECO:0000313" key="1">
    <source>
        <dbReference type="EMBL" id="KAG0562112.1"/>
    </source>
</evidence>
<keyword evidence="2" id="KW-1185">Reference proteome</keyword>
<sequence length="152" mass="17510">MSEGTYTIKVRVIQSDVFNWFSIVEKTVFADGYWTECDGEHKLTMTRSGTSGILHFRNKEPNGSFQVALGVHNFKRWCDIVDNSEKAETAVMVHPTYYPDKDGNHDYPGNRWDVLWKQRDNFQMTLDSSGFTVTVDYYVKDGFDLCATITII</sequence>
<evidence type="ECO:0008006" key="3">
    <source>
        <dbReference type="Google" id="ProtNLM"/>
    </source>
</evidence>
<dbReference type="EMBL" id="CM026430">
    <property type="protein sequence ID" value="KAG0562112.1"/>
    <property type="molecule type" value="Genomic_DNA"/>
</dbReference>
<evidence type="ECO:0000313" key="2">
    <source>
        <dbReference type="Proteomes" id="UP000822688"/>
    </source>
</evidence>
<reference evidence="1" key="1">
    <citation type="submission" date="2020-06" db="EMBL/GenBank/DDBJ databases">
        <title>WGS assembly of Ceratodon purpureus strain R40.</title>
        <authorList>
            <person name="Carey S.B."/>
            <person name="Jenkins J."/>
            <person name="Shu S."/>
            <person name="Lovell J.T."/>
            <person name="Sreedasyam A."/>
            <person name="Maumus F."/>
            <person name="Tiley G.P."/>
            <person name="Fernandez-Pozo N."/>
            <person name="Barry K."/>
            <person name="Chen C."/>
            <person name="Wang M."/>
            <person name="Lipzen A."/>
            <person name="Daum C."/>
            <person name="Saski C.A."/>
            <person name="Payton A.C."/>
            <person name="Mcbreen J.C."/>
            <person name="Conrad R.E."/>
            <person name="Kollar L.M."/>
            <person name="Olsson S."/>
            <person name="Huttunen S."/>
            <person name="Landis J.B."/>
            <person name="Wickett N.J."/>
            <person name="Johnson M.G."/>
            <person name="Rensing S.A."/>
            <person name="Grimwood J."/>
            <person name="Schmutz J."/>
            <person name="Mcdaniel S.F."/>
        </authorList>
    </citation>
    <scope>NUCLEOTIDE SEQUENCE</scope>
    <source>
        <strain evidence="1">R40</strain>
    </source>
</reference>
<protein>
    <recommendedName>
        <fullName evidence="3">Lectin</fullName>
    </recommendedName>
</protein>
<name>A0A8T0GYX3_CERPU</name>
<accession>A0A8T0GYX3</accession>
<organism evidence="1 2">
    <name type="scientific">Ceratodon purpureus</name>
    <name type="common">Fire moss</name>
    <name type="synonym">Dicranum purpureum</name>
    <dbReference type="NCBI Taxonomy" id="3225"/>
    <lineage>
        <taxon>Eukaryota</taxon>
        <taxon>Viridiplantae</taxon>
        <taxon>Streptophyta</taxon>
        <taxon>Embryophyta</taxon>
        <taxon>Bryophyta</taxon>
        <taxon>Bryophytina</taxon>
        <taxon>Bryopsida</taxon>
        <taxon>Dicranidae</taxon>
        <taxon>Pseudoditrichales</taxon>
        <taxon>Ditrichaceae</taxon>
        <taxon>Ceratodon</taxon>
    </lineage>
</organism>
<dbReference type="InterPro" id="IPR009960">
    <property type="entry name" value="Fruit_body_lectin_fun"/>
</dbReference>
<comment type="caution">
    <text evidence="1">The sequence shown here is derived from an EMBL/GenBank/DDBJ whole genome shotgun (WGS) entry which is preliminary data.</text>
</comment>
<dbReference type="Pfam" id="PF07367">
    <property type="entry name" value="FB_lectin"/>
    <property type="match status" value="1"/>
</dbReference>
<dbReference type="Gene3D" id="2.60.270.20">
    <property type="entry name" value="Cytolysin/lectin"/>
    <property type="match status" value="1"/>
</dbReference>
<dbReference type="InterPro" id="IPR015926">
    <property type="entry name" value="Cytolysin/lectin"/>
</dbReference>
<dbReference type="SUPFAM" id="SSF63724">
    <property type="entry name" value="Cytolysin/lectin"/>
    <property type="match status" value="1"/>
</dbReference>